<dbReference type="CDD" id="cd06558">
    <property type="entry name" value="crotonase-like"/>
    <property type="match status" value="1"/>
</dbReference>
<dbReference type="PANTHER" id="PTHR11941:SF54">
    <property type="entry name" value="ENOYL-COA HYDRATASE, MITOCHONDRIAL"/>
    <property type="match status" value="1"/>
</dbReference>
<accession>A0A7J9RSF7</accession>
<proteinExistence type="predicted"/>
<dbReference type="PANTHER" id="PTHR11941">
    <property type="entry name" value="ENOYL-COA HYDRATASE-RELATED"/>
    <property type="match status" value="1"/>
</dbReference>
<dbReference type="Gene3D" id="3.90.226.10">
    <property type="entry name" value="2-enoyl-CoA Hydratase, Chain A, domain 1"/>
    <property type="match status" value="1"/>
</dbReference>
<comment type="caution">
    <text evidence="1">The sequence shown here is derived from an EMBL/GenBank/DDBJ whole genome shotgun (WGS) entry which is preliminary data.</text>
</comment>
<dbReference type="GO" id="GO:0006635">
    <property type="term" value="P:fatty acid beta-oxidation"/>
    <property type="evidence" value="ECO:0007669"/>
    <property type="project" value="TreeGrafter"/>
</dbReference>
<dbReference type="GO" id="GO:0003824">
    <property type="term" value="F:catalytic activity"/>
    <property type="evidence" value="ECO:0007669"/>
    <property type="project" value="UniProtKB-ARBA"/>
</dbReference>
<dbReference type="AlphaFoldDB" id="A0A7J9RSF7"/>
<organism evidence="1 2">
    <name type="scientific">Sulfurisphaera ohwakuensis</name>
    <dbReference type="NCBI Taxonomy" id="69656"/>
    <lineage>
        <taxon>Archaea</taxon>
        <taxon>Thermoproteota</taxon>
        <taxon>Thermoprotei</taxon>
        <taxon>Sulfolobales</taxon>
        <taxon>Sulfolobaceae</taxon>
        <taxon>Sulfurisphaera</taxon>
    </lineage>
</organism>
<dbReference type="EMBL" id="JACHFY010000006">
    <property type="protein sequence ID" value="MBB5253685.1"/>
    <property type="molecule type" value="Genomic_DNA"/>
</dbReference>
<dbReference type="RefSeq" id="WP_221267085.1">
    <property type="nucleotide sequence ID" value="NZ_CP045484.1"/>
</dbReference>
<dbReference type="GeneID" id="42802558"/>
<evidence type="ECO:0000313" key="2">
    <source>
        <dbReference type="Proteomes" id="UP000582213"/>
    </source>
</evidence>
<gene>
    <name evidence="1" type="ORF">HNQ62_001455</name>
</gene>
<reference evidence="1 2" key="1">
    <citation type="submission" date="2020-08" db="EMBL/GenBank/DDBJ databases">
        <title>Genomic Encyclopedia of Type Strains, Phase IV (KMG-IV): sequencing the most valuable type-strain genomes for metagenomic binning, comparative biology and taxonomic classification.</title>
        <authorList>
            <person name="Goeker M."/>
        </authorList>
    </citation>
    <scope>NUCLEOTIDE SEQUENCE [LARGE SCALE GENOMIC DNA]</scope>
    <source>
        <strain evidence="1 2">DSM 12421</strain>
    </source>
</reference>
<dbReference type="Pfam" id="PF00378">
    <property type="entry name" value="ECH_1"/>
    <property type="match status" value="1"/>
</dbReference>
<dbReference type="SUPFAM" id="SSF52096">
    <property type="entry name" value="ClpP/crotonase"/>
    <property type="match status" value="1"/>
</dbReference>
<dbReference type="InterPro" id="IPR029045">
    <property type="entry name" value="ClpP/crotonase-like_dom_sf"/>
</dbReference>
<dbReference type="Proteomes" id="UP000582213">
    <property type="component" value="Unassembled WGS sequence"/>
</dbReference>
<dbReference type="InterPro" id="IPR001753">
    <property type="entry name" value="Enoyl-CoA_hydra/iso"/>
</dbReference>
<evidence type="ECO:0000313" key="1">
    <source>
        <dbReference type="EMBL" id="MBB5253685.1"/>
    </source>
</evidence>
<name>A0A7J9RSF7_SULOH</name>
<sequence>MIYEKRGNVSWIIFNRPERLNALDRESWDSLSKLLKKANEDDTRVIVLTGNGRAFSSGDDIYAMYELKDVDEAKDFFLTLYSAIESLTELEKPLICAVNGLAYGGGCEILLFCDVTIAVQSAKFSIPEAKLGLIPPMAITIGPLALGRRINRLVLTGEAITAEEAKILGLVDYVVPDDKLIEEVNRVIEMINQLDFYSLKTIKRWLRKDKKMVEKAIMELALLSQTESAKKRMKEFIDSRKKT</sequence>
<protein>
    <submittedName>
        <fullName evidence="1">Enoyl-CoA hydratase/carnithine racemase</fullName>
    </submittedName>
</protein>